<dbReference type="PANTHER" id="PTHR35848">
    <property type="entry name" value="OXALATE-BINDING PROTEIN"/>
    <property type="match status" value="1"/>
</dbReference>
<proteinExistence type="predicted"/>
<organism evidence="4 5">
    <name type="scientific">Pelagicoccus mobilis</name>
    <dbReference type="NCBI Taxonomy" id="415221"/>
    <lineage>
        <taxon>Bacteria</taxon>
        <taxon>Pseudomonadati</taxon>
        <taxon>Verrucomicrobiota</taxon>
        <taxon>Opitutia</taxon>
        <taxon>Puniceicoccales</taxon>
        <taxon>Pelagicoccaceae</taxon>
        <taxon>Pelagicoccus</taxon>
    </lineage>
</organism>
<dbReference type="InterPro" id="IPR051610">
    <property type="entry name" value="GPI/OXD"/>
</dbReference>
<evidence type="ECO:0000256" key="2">
    <source>
        <dbReference type="SAM" id="MobiDB-lite"/>
    </source>
</evidence>
<dbReference type="EMBL" id="JAENIL010000012">
    <property type="protein sequence ID" value="MBK1876762.1"/>
    <property type="molecule type" value="Genomic_DNA"/>
</dbReference>
<dbReference type="GO" id="GO:0046872">
    <property type="term" value="F:metal ion binding"/>
    <property type="evidence" value="ECO:0007669"/>
    <property type="project" value="UniProtKB-KW"/>
</dbReference>
<evidence type="ECO:0000313" key="4">
    <source>
        <dbReference type="EMBL" id="MBK1876762.1"/>
    </source>
</evidence>
<keyword evidence="1" id="KW-0479">Metal-binding</keyword>
<dbReference type="SUPFAM" id="SSF51182">
    <property type="entry name" value="RmlC-like cupins"/>
    <property type="match status" value="1"/>
</dbReference>
<dbReference type="InterPro" id="IPR013096">
    <property type="entry name" value="Cupin_2"/>
</dbReference>
<sequence>MKIINTHQVESQDWTSPKGKYGGSNKNLSTALGRDDKSTDLLKRHPFDVAITTLAPGQTYCPYHAHDAQWEFYHVTQGKGIVRDQEGETEVGPGDAFLFKPGEAHQLRNDSDEDFTYYVIADNPVSDHCYYPDSKKWMVEQPESQLVRSEPLDYFDGEE</sequence>
<dbReference type="Gene3D" id="2.60.120.10">
    <property type="entry name" value="Jelly Rolls"/>
    <property type="match status" value="1"/>
</dbReference>
<feature type="region of interest" description="Disordered" evidence="2">
    <location>
        <begin position="1"/>
        <end position="33"/>
    </location>
</feature>
<feature type="compositionally biased region" description="Polar residues" evidence="2">
    <location>
        <begin position="1"/>
        <end position="15"/>
    </location>
</feature>
<comment type="caution">
    <text evidence="4">The sequence shown here is derived from an EMBL/GenBank/DDBJ whole genome shotgun (WGS) entry which is preliminary data.</text>
</comment>
<dbReference type="RefSeq" id="WP_200354979.1">
    <property type="nucleotide sequence ID" value="NZ_JAENIL010000012.1"/>
</dbReference>
<evidence type="ECO:0000313" key="5">
    <source>
        <dbReference type="Proteomes" id="UP000617628"/>
    </source>
</evidence>
<dbReference type="InterPro" id="IPR014710">
    <property type="entry name" value="RmlC-like_jellyroll"/>
</dbReference>
<gene>
    <name evidence="4" type="ORF">JIN87_07780</name>
</gene>
<protein>
    <submittedName>
        <fullName evidence="4">Cupin domain-containing protein</fullName>
    </submittedName>
</protein>
<feature type="domain" description="Cupin type-2" evidence="3">
    <location>
        <begin position="51"/>
        <end position="120"/>
    </location>
</feature>
<keyword evidence="5" id="KW-1185">Reference proteome</keyword>
<dbReference type="AlphaFoldDB" id="A0A934RYP1"/>
<dbReference type="Proteomes" id="UP000617628">
    <property type="component" value="Unassembled WGS sequence"/>
</dbReference>
<evidence type="ECO:0000256" key="1">
    <source>
        <dbReference type="ARBA" id="ARBA00022723"/>
    </source>
</evidence>
<dbReference type="Pfam" id="PF07883">
    <property type="entry name" value="Cupin_2"/>
    <property type="match status" value="1"/>
</dbReference>
<reference evidence="4" key="1">
    <citation type="submission" date="2021-01" db="EMBL/GenBank/DDBJ databases">
        <title>Modified the classification status of verrucomicrobia.</title>
        <authorList>
            <person name="Feng X."/>
        </authorList>
    </citation>
    <scope>NUCLEOTIDE SEQUENCE</scope>
    <source>
        <strain evidence="4">KCTC 13126</strain>
    </source>
</reference>
<name>A0A934RYP1_9BACT</name>
<evidence type="ECO:0000259" key="3">
    <source>
        <dbReference type="Pfam" id="PF07883"/>
    </source>
</evidence>
<dbReference type="InterPro" id="IPR011051">
    <property type="entry name" value="RmlC_Cupin_sf"/>
</dbReference>
<accession>A0A934RYP1</accession>